<organism evidence="1 2">
    <name type="scientific">Camelus bactrianus</name>
    <name type="common">Bactrian camel</name>
    <dbReference type="NCBI Taxonomy" id="9837"/>
    <lineage>
        <taxon>Eukaryota</taxon>
        <taxon>Metazoa</taxon>
        <taxon>Chordata</taxon>
        <taxon>Craniata</taxon>
        <taxon>Vertebrata</taxon>
        <taxon>Euteleostomi</taxon>
        <taxon>Mammalia</taxon>
        <taxon>Eutheria</taxon>
        <taxon>Laurasiatheria</taxon>
        <taxon>Artiodactyla</taxon>
        <taxon>Tylopoda</taxon>
        <taxon>Camelidae</taxon>
        <taxon>Camelus</taxon>
    </lineage>
</organism>
<protein>
    <submittedName>
        <fullName evidence="2">IQ domain-containing protein M</fullName>
    </submittedName>
</protein>
<evidence type="ECO:0000313" key="2">
    <source>
        <dbReference type="RefSeq" id="XP_074231534.1"/>
    </source>
</evidence>
<gene>
    <name evidence="2" type="primary">LOC123612338</name>
</gene>
<dbReference type="Proteomes" id="UP001732780">
    <property type="component" value="Chromosome 2"/>
</dbReference>
<name>A0AC58RAG6_CAMBA</name>
<proteinExistence type="predicted"/>
<sequence>MAAEAEPDKAESPILEIPKQDFFQEAKTLIAQHYEKINESKVQGTSINVFRNKHQKLKSSKFIPLEIKKKETLDVVQELQVVHKRICFAKDYSRSGPSEEPPQQTSFKEPHIFKVKQKCKEAVDLIVTEQVKLGKIVTNIESVSKKMEKEKQQHHGKPRTLDSFCPFPIVNHGLHLRPMTSPMGLLKENGWDLDHPQPSDCNHSLPWVWVPMQEQGRLGGCTQSTYLHGSALDQPVSSCSREHDVKQQVKHRLKTWYDVMKNYKVNLFLEARSPKPKRCQGHGPSEAPSGDPFLSVPASNSARHYLAYGSVPPICASDFT</sequence>
<dbReference type="RefSeq" id="XP_074231534.1">
    <property type="nucleotide sequence ID" value="XM_074375433.1"/>
</dbReference>
<evidence type="ECO:0000313" key="1">
    <source>
        <dbReference type="Proteomes" id="UP001732780"/>
    </source>
</evidence>
<accession>A0AC58RAG6</accession>
<keyword evidence="1" id="KW-1185">Reference proteome</keyword>
<reference evidence="2" key="1">
    <citation type="submission" date="2025-08" db="UniProtKB">
        <authorList>
            <consortium name="RefSeq"/>
        </authorList>
    </citation>
    <scope>IDENTIFICATION</scope>
    <source>
        <tissue evidence="2">Blood</tissue>
    </source>
</reference>